<dbReference type="InterPro" id="IPR051317">
    <property type="entry name" value="Gfo/Idh/MocA_oxidoreduct"/>
</dbReference>
<dbReference type="InterPro" id="IPR000683">
    <property type="entry name" value="Gfo/Idh/MocA-like_OxRdtase_N"/>
</dbReference>
<dbReference type="PANTHER" id="PTHR43708">
    <property type="entry name" value="CONSERVED EXPRESSED OXIDOREDUCTASE (EUROFUNG)"/>
    <property type="match status" value="1"/>
</dbReference>
<dbReference type="SUPFAM" id="SSF55347">
    <property type="entry name" value="Glyceraldehyde-3-phosphate dehydrogenase-like, C-terminal domain"/>
    <property type="match status" value="1"/>
</dbReference>
<evidence type="ECO:0000313" key="4">
    <source>
        <dbReference type="Proteomes" id="UP000032683"/>
    </source>
</evidence>
<dbReference type="SUPFAM" id="SSF51735">
    <property type="entry name" value="NAD(P)-binding Rossmann-fold domains"/>
    <property type="match status" value="1"/>
</dbReference>
<dbReference type="Pfam" id="PF22725">
    <property type="entry name" value="GFO_IDH_MocA_C3"/>
    <property type="match status" value="1"/>
</dbReference>
<dbReference type="InterPro" id="IPR036291">
    <property type="entry name" value="NAD(P)-bd_dom_sf"/>
</dbReference>
<protein>
    <submittedName>
        <fullName evidence="3">Oxidoreductase</fullName>
    </submittedName>
</protein>
<dbReference type="AlphaFoldDB" id="A0A0D6QCE7"/>
<sequence>MNTWPVGMIGGAPGSFMGDVHRRALALTGRFSLVAGCLSRHAGTAQKAGLALGLDPARTYTDWTQMARVEAARPDGIALAIIVTPNNMHLPVAAAFLEAGIPVLCEKPLALTLDQARHFTERFITKGHDMVVAYTYSGYAMVREARRLVHDGTLGTIRNIQVEYLQDWLGDADSDGGWRLDPRTGGAGGCLGDIGTHAFHLAEFVSGLRCEVLSARVSRLVPRHAVPDDAQIQLRFSDNAVGSLWVSQVATGSGNALRLRLFGEKAGLEWNQEQPDTLIVSTADGRTTHIARGGSAVGTPSLLPRGHPEGYLEAFARLYADTAYLLDGHDAPLLPRLADGVRGQEFIEAALTSGTQYGAWVSVRA</sequence>
<feature type="domain" description="Gfo/Idh/MocA-like oxidoreductase N-terminal" evidence="1">
    <location>
        <begin position="6"/>
        <end position="132"/>
    </location>
</feature>
<dbReference type="RefSeq" id="WP_048856901.1">
    <property type="nucleotide sequence ID" value="NZ_BANJ01000054.1"/>
</dbReference>
<dbReference type="GO" id="GO:0000166">
    <property type="term" value="F:nucleotide binding"/>
    <property type="evidence" value="ECO:0007669"/>
    <property type="project" value="InterPro"/>
</dbReference>
<dbReference type="Gene3D" id="3.30.360.10">
    <property type="entry name" value="Dihydrodipicolinate Reductase, domain 2"/>
    <property type="match status" value="1"/>
</dbReference>
<accession>A0A0D6QCE7</accession>
<dbReference type="InterPro" id="IPR055170">
    <property type="entry name" value="GFO_IDH_MocA-like_dom"/>
</dbReference>
<organism evidence="3 4">
    <name type="scientific">Komagataeibacter xylinus NBRC 13693</name>
    <dbReference type="NCBI Taxonomy" id="1234668"/>
    <lineage>
        <taxon>Bacteria</taxon>
        <taxon>Pseudomonadati</taxon>
        <taxon>Pseudomonadota</taxon>
        <taxon>Alphaproteobacteria</taxon>
        <taxon>Acetobacterales</taxon>
        <taxon>Acetobacteraceae</taxon>
        <taxon>Komagataeibacter</taxon>
    </lineage>
</organism>
<evidence type="ECO:0000259" key="1">
    <source>
        <dbReference type="Pfam" id="PF01408"/>
    </source>
</evidence>
<gene>
    <name evidence="3" type="ORF">Gxy13693_054_010</name>
</gene>
<evidence type="ECO:0000313" key="3">
    <source>
        <dbReference type="EMBL" id="GAO00636.1"/>
    </source>
</evidence>
<dbReference type="Gene3D" id="3.40.50.720">
    <property type="entry name" value="NAD(P)-binding Rossmann-like Domain"/>
    <property type="match status" value="1"/>
</dbReference>
<reference evidence="3 4" key="1">
    <citation type="submission" date="2012-11" db="EMBL/GenBank/DDBJ databases">
        <title>Whole genome sequence of Gluconacetobacter xylinus NBRC 13693.</title>
        <authorList>
            <person name="Azuma Y."/>
            <person name="Higashiura N."/>
            <person name="Hirakawa H."/>
            <person name="Matsushita K."/>
        </authorList>
    </citation>
    <scope>NUCLEOTIDE SEQUENCE [LARGE SCALE GENOMIC DNA]</scope>
    <source>
        <strain evidence="3 4">NBRC 13693</strain>
    </source>
</reference>
<dbReference type="EMBL" id="BANJ01000054">
    <property type="protein sequence ID" value="GAO00636.1"/>
    <property type="molecule type" value="Genomic_DNA"/>
</dbReference>
<feature type="domain" description="GFO/IDH/MocA-like oxidoreductase" evidence="2">
    <location>
        <begin position="142"/>
        <end position="268"/>
    </location>
</feature>
<name>A0A0D6QCE7_KOMXY</name>
<evidence type="ECO:0000259" key="2">
    <source>
        <dbReference type="Pfam" id="PF22725"/>
    </source>
</evidence>
<dbReference type="Pfam" id="PF01408">
    <property type="entry name" value="GFO_IDH_MocA"/>
    <property type="match status" value="1"/>
</dbReference>
<dbReference type="PANTHER" id="PTHR43708:SF3">
    <property type="entry name" value="OXIDOREDUCTASE"/>
    <property type="match status" value="1"/>
</dbReference>
<proteinExistence type="predicted"/>
<dbReference type="Proteomes" id="UP000032683">
    <property type="component" value="Unassembled WGS sequence"/>
</dbReference>
<comment type="caution">
    <text evidence="3">The sequence shown here is derived from an EMBL/GenBank/DDBJ whole genome shotgun (WGS) entry which is preliminary data.</text>
</comment>